<dbReference type="Proteomes" id="UP001342826">
    <property type="component" value="Unassembled WGS sequence"/>
</dbReference>
<dbReference type="GeneID" id="301141945"/>
<evidence type="ECO:0000313" key="3">
    <source>
        <dbReference type="Proteomes" id="UP001342826"/>
    </source>
</evidence>
<feature type="region of interest" description="Disordered" evidence="1">
    <location>
        <begin position="1"/>
        <end position="36"/>
    </location>
</feature>
<dbReference type="RefSeq" id="WP_066231842.1">
    <property type="nucleotide sequence ID" value="NZ_JARTFQ010000005.1"/>
</dbReference>
<keyword evidence="3" id="KW-1185">Reference proteome</keyword>
<gene>
    <name evidence="2" type="ORF">P9271_14405</name>
</gene>
<accession>A0ABU6NZF8</accession>
<dbReference type="EMBL" id="JARTFS010000012">
    <property type="protein sequence ID" value="MED4402507.1"/>
    <property type="molecule type" value="Genomic_DNA"/>
</dbReference>
<comment type="caution">
    <text evidence="2">The sequence shown here is derived from an EMBL/GenBank/DDBJ whole genome shotgun (WGS) entry which is preliminary data.</text>
</comment>
<evidence type="ECO:0000313" key="2">
    <source>
        <dbReference type="EMBL" id="MED4402507.1"/>
    </source>
</evidence>
<organism evidence="2 3">
    <name type="scientific">Metabacillus fastidiosus</name>
    <dbReference type="NCBI Taxonomy" id="1458"/>
    <lineage>
        <taxon>Bacteria</taxon>
        <taxon>Bacillati</taxon>
        <taxon>Bacillota</taxon>
        <taxon>Bacilli</taxon>
        <taxon>Bacillales</taxon>
        <taxon>Bacillaceae</taxon>
        <taxon>Metabacillus</taxon>
    </lineage>
</organism>
<sequence>MNKEGKYSSSAPKEAQITVDNDQNYPNKKVISGNSVNQHKELEAANMELAEKEIGQQFHNG</sequence>
<protein>
    <submittedName>
        <fullName evidence="2">Uncharacterized protein</fullName>
    </submittedName>
</protein>
<name>A0ABU6NZF8_9BACI</name>
<evidence type="ECO:0000256" key="1">
    <source>
        <dbReference type="SAM" id="MobiDB-lite"/>
    </source>
</evidence>
<feature type="compositionally biased region" description="Polar residues" evidence="1">
    <location>
        <begin position="18"/>
        <end position="36"/>
    </location>
</feature>
<proteinExistence type="predicted"/>
<reference evidence="2 3" key="1">
    <citation type="submission" date="2023-03" db="EMBL/GenBank/DDBJ databases">
        <title>Bacillus Genome Sequencing.</title>
        <authorList>
            <person name="Dunlap C."/>
        </authorList>
    </citation>
    <scope>NUCLEOTIDE SEQUENCE [LARGE SCALE GENOMIC DNA]</scope>
    <source>
        <strain evidence="2 3">NRS-1717</strain>
    </source>
</reference>